<sequence>MELINFNSENFKGFPEGEEVLVDTGIILAYLNEYDTWHNTVKNLFENHILNNDETIFLFVNPCIINEVTFLKDKPINNYLKKTGNRVNMEEVQRVSKAVLEGLNIMVDNEILEIIDGDKNSVKKQIELSDFLGSADAVNASIANAYGINFLTIDTRLANNMKIKEEELKDIKIIYHTTPEHKTY</sequence>
<dbReference type="EMBL" id="PJTB01000006">
    <property type="protein sequence ID" value="PWX37194.1"/>
    <property type="molecule type" value="Genomic_DNA"/>
</dbReference>
<dbReference type="SUPFAM" id="SSF88723">
    <property type="entry name" value="PIN domain-like"/>
    <property type="match status" value="1"/>
</dbReference>
<evidence type="ECO:0000313" key="1">
    <source>
        <dbReference type="EMBL" id="PWX37194.1"/>
    </source>
</evidence>
<evidence type="ECO:0000313" key="2">
    <source>
        <dbReference type="Proteomes" id="UP000247117"/>
    </source>
</evidence>
<dbReference type="InterPro" id="IPR029060">
    <property type="entry name" value="PIN-like_dom_sf"/>
</dbReference>
<dbReference type="Proteomes" id="UP000247117">
    <property type="component" value="Unassembled WGS sequence"/>
</dbReference>
<dbReference type="Gene3D" id="3.40.50.1010">
    <property type="entry name" value="5'-nuclease"/>
    <property type="match status" value="1"/>
</dbReference>
<proteinExistence type="predicted"/>
<name>A0AB37C3V4_CLOPF</name>
<gene>
    <name evidence="1" type="ORF">CYK91_13630</name>
</gene>
<reference evidence="1 2" key="1">
    <citation type="journal article" date="2018" name="BMC Genomics">
        <title>Whole genome analysis reveals the diversity and evolutionary relationships between necrotic enteritis-causing strains of Clostridium perfringens.</title>
        <authorList>
            <person name="Lacey J.A."/>
            <person name="Allnutt T.R."/>
            <person name="Vezina B."/>
            <person name="Van T.T.H."/>
            <person name="Stent T."/>
            <person name="Han X."/>
            <person name="Rood J.I."/>
            <person name="Wade B."/>
            <person name="Keyburn A.L."/>
            <person name="Seeman T."/>
            <person name="Chen H."/>
            <person name="Haring V."/>
            <person name="Johanesen P.A."/>
            <person name="Lyras D."/>
            <person name="Moore R.J."/>
        </authorList>
    </citation>
    <scope>NUCLEOTIDE SEQUENCE [LARGE SCALE GENOMIC DNA]</scope>
    <source>
        <strain evidence="1 2">EUR-NE15</strain>
    </source>
</reference>
<organism evidence="1 2">
    <name type="scientific">Clostridium perfringens</name>
    <dbReference type="NCBI Taxonomy" id="1502"/>
    <lineage>
        <taxon>Bacteria</taxon>
        <taxon>Bacillati</taxon>
        <taxon>Bacillota</taxon>
        <taxon>Clostridia</taxon>
        <taxon>Eubacteriales</taxon>
        <taxon>Clostridiaceae</taxon>
        <taxon>Clostridium</taxon>
    </lineage>
</organism>
<dbReference type="AlphaFoldDB" id="A0AB37C3V4"/>
<comment type="caution">
    <text evidence="1">The sequence shown here is derived from an EMBL/GenBank/DDBJ whole genome shotgun (WGS) entry which is preliminary data.</text>
</comment>
<accession>A0AB37C3V4</accession>
<evidence type="ECO:0008006" key="3">
    <source>
        <dbReference type="Google" id="ProtNLM"/>
    </source>
</evidence>
<protein>
    <recommendedName>
        <fullName evidence="3">PIN domain-containing protein</fullName>
    </recommendedName>
</protein>